<reference evidence="1 2" key="1">
    <citation type="submission" date="2016-10" db="EMBL/GenBank/DDBJ databases">
        <authorList>
            <person name="de Groot N.N."/>
        </authorList>
    </citation>
    <scope>NUCLEOTIDE SEQUENCE [LARGE SCALE GENOMIC DNA]</scope>
    <source>
        <strain evidence="1 2">CGMCC 4.5739</strain>
    </source>
</reference>
<accession>A0A1I1MQD9</accession>
<proteinExistence type="predicted"/>
<dbReference type="Proteomes" id="UP000199207">
    <property type="component" value="Unassembled WGS sequence"/>
</dbReference>
<dbReference type="AlphaFoldDB" id="A0A1I1MQD9"/>
<dbReference type="EMBL" id="FOLM01000006">
    <property type="protein sequence ID" value="SFC83770.1"/>
    <property type="molecule type" value="Genomic_DNA"/>
</dbReference>
<evidence type="ECO:0000313" key="1">
    <source>
        <dbReference type="EMBL" id="SFC83770.1"/>
    </source>
</evidence>
<organism evidence="1 2">
    <name type="scientific">Streptomyces aidingensis</name>
    <dbReference type="NCBI Taxonomy" id="910347"/>
    <lineage>
        <taxon>Bacteria</taxon>
        <taxon>Bacillati</taxon>
        <taxon>Actinomycetota</taxon>
        <taxon>Actinomycetes</taxon>
        <taxon>Kitasatosporales</taxon>
        <taxon>Streptomycetaceae</taxon>
        <taxon>Streptomyces</taxon>
    </lineage>
</organism>
<protein>
    <submittedName>
        <fullName evidence="1">Uncharacterized protein</fullName>
    </submittedName>
</protein>
<sequence>MSTPVVGESGDEGETSSRFGVRSGLAYDWLLVTGIVHGKAQRAPGETDMDLDRTVVGGRRLDGVPGEFGHHEFRGGSGVVVDTDCGELPAERLPGERHAAR</sequence>
<keyword evidence="2" id="KW-1185">Reference proteome</keyword>
<evidence type="ECO:0000313" key="2">
    <source>
        <dbReference type="Proteomes" id="UP000199207"/>
    </source>
</evidence>
<name>A0A1I1MQD9_9ACTN</name>
<gene>
    <name evidence="1" type="ORF">SAMN05421773_106220</name>
</gene>